<reference evidence="2" key="1">
    <citation type="submission" date="2021-10" db="EMBL/GenBank/DDBJ databases">
        <title>Anaerobic single-cell dispensing facilitates the cultivation of human gut bacteria.</title>
        <authorList>
            <person name="Afrizal A."/>
        </authorList>
    </citation>
    <scope>NUCLEOTIDE SEQUENCE</scope>
    <source>
        <strain evidence="2">CLA-AA-H272</strain>
    </source>
</reference>
<keyword evidence="2" id="KW-0489">Methyltransferase</keyword>
<proteinExistence type="predicted"/>
<dbReference type="Proteomes" id="UP001199319">
    <property type="component" value="Unassembled WGS sequence"/>
</dbReference>
<accession>A0AAE3AC49</accession>
<comment type="caution">
    <text evidence="2">The sequence shown here is derived from an EMBL/GenBank/DDBJ whole genome shotgun (WGS) entry which is preliminary data.</text>
</comment>
<evidence type="ECO:0000259" key="1">
    <source>
        <dbReference type="Pfam" id="PF13649"/>
    </source>
</evidence>
<feature type="domain" description="Methyltransferase" evidence="1">
    <location>
        <begin position="39"/>
        <end position="104"/>
    </location>
</feature>
<dbReference type="RefSeq" id="WP_302929093.1">
    <property type="nucleotide sequence ID" value="NZ_JAJEPW010000028.1"/>
</dbReference>
<dbReference type="CDD" id="cd02440">
    <property type="entry name" value="AdoMet_MTases"/>
    <property type="match status" value="1"/>
</dbReference>
<sequence length="237" mass="26468">MQRWSPEVIRYLHTAADRSRYYTDLARELGAFLHPEDRVCDAGCGLGLLSWALLPYCGHVTAIDRSPAAIADLTARGHDPRLTALTGDIRDLPPQKPYDAMVFCLFGGTDEILDIAARQCGGTALVVRRDFRQHQFSSGVRMAGHTAADMEQELRRRGLTCTLRRFTLEFGQPFRSVEDALAFFRLYSRDGTAPARQELEARLEPSPWPDYPLYLPNPKPLCLLAIPAGQLKEGSHG</sequence>
<dbReference type="GO" id="GO:0032259">
    <property type="term" value="P:methylation"/>
    <property type="evidence" value="ECO:0007669"/>
    <property type="project" value="UniProtKB-KW"/>
</dbReference>
<protein>
    <submittedName>
        <fullName evidence="2">Class I SAM-dependent methyltransferase</fullName>
    </submittedName>
</protein>
<name>A0AAE3AC49_9FIRM</name>
<dbReference type="SUPFAM" id="SSF53335">
    <property type="entry name" value="S-adenosyl-L-methionine-dependent methyltransferases"/>
    <property type="match status" value="1"/>
</dbReference>
<dbReference type="AlphaFoldDB" id="A0AAE3AC49"/>
<dbReference type="Gene3D" id="3.40.50.150">
    <property type="entry name" value="Vaccinia Virus protein VP39"/>
    <property type="match status" value="1"/>
</dbReference>
<dbReference type="EMBL" id="JAJEPW010000028">
    <property type="protein sequence ID" value="MCC2129856.1"/>
    <property type="molecule type" value="Genomic_DNA"/>
</dbReference>
<dbReference type="InterPro" id="IPR029063">
    <property type="entry name" value="SAM-dependent_MTases_sf"/>
</dbReference>
<keyword evidence="3" id="KW-1185">Reference proteome</keyword>
<keyword evidence="2" id="KW-0808">Transferase</keyword>
<dbReference type="Pfam" id="PF13649">
    <property type="entry name" value="Methyltransf_25"/>
    <property type="match status" value="1"/>
</dbReference>
<dbReference type="InterPro" id="IPR041698">
    <property type="entry name" value="Methyltransf_25"/>
</dbReference>
<organism evidence="2 3">
    <name type="scientific">Brotocaccenecus cirricatena</name>
    <dbReference type="NCBI Taxonomy" id="3064195"/>
    <lineage>
        <taxon>Bacteria</taxon>
        <taxon>Bacillati</taxon>
        <taxon>Bacillota</taxon>
        <taxon>Clostridia</taxon>
        <taxon>Eubacteriales</taxon>
        <taxon>Oscillospiraceae</taxon>
        <taxon>Brotocaccenecus</taxon>
    </lineage>
</organism>
<dbReference type="GO" id="GO:0008168">
    <property type="term" value="F:methyltransferase activity"/>
    <property type="evidence" value="ECO:0007669"/>
    <property type="project" value="UniProtKB-KW"/>
</dbReference>
<evidence type="ECO:0000313" key="3">
    <source>
        <dbReference type="Proteomes" id="UP001199319"/>
    </source>
</evidence>
<gene>
    <name evidence="2" type="ORF">LKD37_10040</name>
</gene>
<evidence type="ECO:0000313" key="2">
    <source>
        <dbReference type="EMBL" id="MCC2129856.1"/>
    </source>
</evidence>